<dbReference type="SUPFAM" id="SSF56112">
    <property type="entry name" value="Protein kinase-like (PK-like)"/>
    <property type="match status" value="1"/>
</dbReference>
<dbReference type="AlphaFoldDB" id="A0A836B564"/>
<feature type="compositionally biased region" description="Basic and acidic residues" evidence="1">
    <location>
        <begin position="29"/>
        <end position="38"/>
    </location>
</feature>
<dbReference type="PROSITE" id="PS00108">
    <property type="entry name" value="PROTEIN_KINASE_ST"/>
    <property type="match status" value="1"/>
</dbReference>
<dbReference type="InterPro" id="IPR008271">
    <property type="entry name" value="Ser/Thr_kinase_AS"/>
</dbReference>
<feature type="region of interest" description="Disordered" evidence="1">
    <location>
        <begin position="1"/>
        <end position="60"/>
    </location>
</feature>
<dbReference type="EMBL" id="JAEHOD010000020">
    <property type="protein sequence ID" value="KAG2447728.1"/>
    <property type="molecule type" value="Genomic_DNA"/>
</dbReference>
<dbReference type="Gene3D" id="1.10.510.10">
    <property type="entry name" value="Transferase(Phosphotransferase) domain 1"/>
    <property type="match status" value="1"/>
</dbReference>
<dbReference type="OrthoDB" id="554954at2759"/>
<evidence type="ECO:0008006" key="4">
    <source>
        <dbReference type="Google" id="ProtNLM"/>
    </source>
</evidence>
<comment type="caution">
    <text evidence="2">The sequence shown here is derived from an EMBL/GenBank/DDBJ whole genome shotgun (WGS) entry which is preliminary data.</text>
</comment>
<proteinExistence type="predicted"/>
<organism evidence="2 3">
    <name type="scientific">Chlamydomonas schloesseri</name>
    <dbReference type="NCBI Taxonomy" id="2026947"/>
    <lineage>
        <taxon>Eukaryota</taxon>
        <taxon>Viridiplantae</taxon>
        <taxon>Chlorophyta</taxon>
        <taxon>core chlorophytes</taxon>
        <taxon>Chlorophyceae</taxon>
        <taxon>CS clade</taxon>
        <taxon>Chlamydomonadales</taxon>
        <taxon>Chlamydomonadaceae</taxon>
        <taxon>Chlamydomonas</taxon>
    </lineage>
</organism>
<accession>A0A836B564</accession>
<protein>
    <recommendedName>
        <fullName evidence="4">Protein kinase domain-containing protein</fullName>
    </recommendedName>
</protein>
<dbReference type="InterPro" id="IPR011009">
    <property type="entry name" value="Kinase-like_dom_sf"/>
</dbReference>
<name>A0A836B564_9CHLO</name>
<dbReference type="GO" id="GO:0004672">
    <property type="term" value="F:protein kinase activity"/>
    <property type="evidence" value="ECO:0007669"/>
    <property type="project" value="InterPro"/>
</dbReference>
<sequence length="577" mass="60682">MVCGESSDLSSSSVRAPVPRILNFDDAESSERAYRHIGGDTPSPQQQSPQEWRSYRVNPAASTSASVTHMGAAATEPTGAFSPARGAGGASCSAGITSPALCFISTPAGAAVTADCVPPATAPGRMLSTPPSPPTPVSADELAAAAQAAFPSLGKPLGAGDIKVLAGGAVMHRAGRVEGLPQDSTLHQREVRYIKHAFAPAHSRPLASLARKSVTVCLKPAELRQALASSSPSAFKSLVQACVCEAVVCAEVMRRFKSCHGQKALERWFPQQYGWSFEAVPEEEAGVGGCFRFVTYSAWQANGSLYRYLNKLRVDRDPDWRTKTIQALTQWTHLCELLASAGITHGDMKMENLLVDENGNIKITDLDGAALLPAHILADAMEEAEACAAAVAAEGDSDASSAASASAAAVWRGLETAALSEAPYMTTQAFAPPEMWVGWVRSLLVSGSSADPLAPLRVRAEAWGWAGAQALLQRLDGAGCTTRVEQLQVLSDLGGRDWMCAASHTYLLGAAVCDWACEQLARLAPAVASAAAGAAEDVGFLCELHDVAEGLMALQPAQRPSMQALRRRLASLADDWC</sequence>
<keyword evidence="3" id="KW-1185">Reference proteome</keyword>
<evidence type="ECO:0000313" key="2">
    <source>
        <dbReference type="EMBL" id="KAG2447728.1"/>
    </source>
</evidence>
<reference evidence="2" key="1">
    <citation type="journal article" date="2020" name="bioRxiv">
        <title>Comparative genomics of Chlamydomonas.</title>
        <authorList>
            <person name="Craig R.J."/>
            <person name="Hasan A.R."/>
            <person name="Ness R.W."/>
            <person name="Keightley P.D."/>
        </authorList>
    </citation>
    <scope>NUCLEOTIDE SEQUENCE</scope>
    <source>
        <strain evidence="2">CCAP 11/173</strain>
    </source>
</reference>
<evidence type="ECO:0000256" key="1">
    <source>
        <dbReference type="SAM" id="MobiDB-lite"/>
    </source>
</evidence>
<dbReference type="Proteomes" id="UP000613740">
    <property type="component" value="Unassembled WGS sequence"/>
</dbReference>
<gene>
    <name evidence="2" type="ORF">HYH02_007188</name>
</gene>
<feature type="compositionally biased region" description="Polar residues" evidence="1">
    <location>
        <begin position="42"/>
        <end position="51"/>
    </location>
</feature>
<evidence type="ECO:0000313" key="3">
    <source>
        <dbReference type="Proteomes" id="UP000613740"/>
    </source>
</evidence>